<keyword evidence="2 11" id="KW-0813">Transport</keyword>
<dbReference type="InterPro" id="IPR039426">
    <property type="entry name" value="TonB-dep_rcpt-like"/>
</dbReference>
<evidence type="ECO:0000259" key="14">
    <source>
        <dbReference type="Pfam" id="PF00593"/>
    </source>
</evidence>
<evidence type="ECO:0000256" key="5">
    <source>
        <dbReference type="ARBA" id="ARBA00022692"/>
    </source>
</evidence>
<evidence type="ECO:0000256" key="11">
    <source>
        <dbReference type="PROSITE-ProRule" id="PRU01360"/>
    </source>
</evidence>
<evidence type="ECO:0000256" key="13">
    <source>
        <dbReference type="SAM" id="SignalP"/>
    </source>
</evidence>
<evidence type="ECO:0000256" key="3">
    <source>
        <dbReference type="ARBA" id="ARBA00022452"/>
    </source>
</evidence>
<dbReference type="Gene3D" id="2.40.170.20">
    <property type="entry name" value="TonB-dependent receptor, beta-barrel domain"/>
    <property type="match status" value="1"/>
</dbReference>
<dbReference type="Proteomes" id="UP000474565">
    <property type="component" value="Unassembled WGS sequence"/>
</dbReference>
<evidence type="ECO:0000256" key="2">
    <source>
        <dbReference type="ARBA" id="ARBA00022448"/>
    </source>
</evidence>
<keyword evidence="7" id="KW-0406">Ion transport</keyword>
<evidence type="ECO:0000259" key="15">
    <source>
        <dbReference type="Pfam" id="PF07715"/>
    </source>
</evidence>
<evidence type="ECO:0000256" key="7">
    <source>
        <dbReference type="ARBA" id="ARBA00023065"/>
    </source>
</evidence>
<evidence type="ECO:0000256" key="12">
    <source>
        <dbReference type="RuleBase" id="RU003357"/>
    </source>
</evidence>
<keyword evidence="9 11" id="KW-0472">Membrane</keyword>
<dbReference type="PANTHER" id="PTHR32552:SF81">
    <property type="entry name" value="TONB-DEPENDENT OUTER MEMBRANE RECEPTOR"/>
    <property type="match status" value="1"/>
</dbReference>
<evidence type="ECO:0000313" key="17">
    <source>
        <dbReference type="Proteomes" id="UP000474565"/>
    </source>
</evidence>
<feature type="domain" description="TonB-dependent receptor-like beta-barrel" evidence="14">
    <location>
        <begin position="294"/>
        <end position="774"/>
    </location>
</feature>
<keyword evidence="5 11" id="KW-0812">Transmembrane</keyword>
<sequence length="811" mass="87521">MKPHAPQPPFRLSAPSRRPRILAHSIALAFAGTLAAHADDDIQKVIVTAQSRAQSLQEVPISMEVVTARDIQNLGARNLGDITGYLPGLQVDATQPTQPVFGIRGVQAGDFGIGTDTPVGIYVDGVYTGKTGGALMNFVDIQRVEVLKGPQGTLFGRNSAAGAISVVTNEPEASFDATGRIKVGDYGRVDADAMLNVPLGDSTAARLVFVRARSDGWVRNTSTGNRTAGDNTWATRLSVRQKVRDATLILSWEHEQLRQNGWPAFGVVKDPALPFAGYTGVYDAAYVANFSDPRKAPLQNDTDGRESRNFDGVTLRAEIPIGGATLRSTTAFRTFSSLNLTDNDGTARVDFRLATQDQKKAYNWQQDFKLSGATDKLDWIAGASFYDNRERQNSAAIVNTATLDSLSLMQGGAPDFATLFGGLGMAGVPGVDQNSVFSWQEDNLAKLRTRAFSIYGDLIWRLAPGTRLTTGLRWSRDRKEMQWQVPGRQSAALDSLLNTYGPAAGLDASALPSNIIFAAAGPLAATPVNATRSWTDWSPRLVLDHKLNEDLLLFASLSRGYQAGGFNVFTPPNPGSANPRERDPSFNPEKMTNLELGFKLSAPALRATINGSLFAYRFKNLQDVKLGGSSAIPTYNIINSDQQAKGLDLDARIRISPRLTAFAGMELIDQTYQRYQTTDSSGAALNLSGQPVGTPSFTGMAGINANWEALNGRMSATLQGNYHGKSRCNDDTRALQCLNAPAFRTGTSGGKADLRLGWDASNGKFGIGLLVNNLFDQRYVYNLDGQTKAFGLPYASVTPPRTFALELRGSL</sequence>
<name>A0A6L8MF39_9BURK</name>
<protein>
    <submittedName>
        <fullName evidence="16">TonB-dependent receptor</fullName>
    </submittedName>
</protein>
<dbReference type="PANTHER" id="PTHR32552">
    <property type="entry name" value="FERRICHROME IRON RECEPTOR-RELATED"/>
    <property type="match status" value="1"/>
</dbReference>
<dbReference type="AlphaFoldDB" id="A0A6L8MF39"/>
<feature type="chain" id="PRO_5026655134" evidence="13">
    <location>
        <begin position="39"/>
        <end position="811"/>
    </location>
</feature>
<dbReference type="InterPro" id="IPR036942">
    <property type="entry name" value="Beta-barrel_TonB_sf"/>
</dbReference>
<dbReference type="SUPFAM" id="SSF56935">
    <property type="entry name" value="Porins"/>
    <property type="match status" value="1"/>
</dbReference>
<evidence type="ECO:0000256" key="8">
    <source>
        <dbReference type="ARBA" id="ARBA00023077"/>
    </source>
</evidence>
<keyword evidence="4" id="KW-0410">Iron transport</keyword>
<gene>
    <name evidence="16" type="ORF">GTP44_05885</name>
</gene>
<dbReference type="Pfam" id="PF00593">
    <property type="entry name" value="TonB_dep_Rec_b-barrel"/>
    <property type="match status" value="1"/>
</dbReference>
<keyword evidence="6" id="KW-0408">Iron</keyword>
<dbReference type="InterPro" id="IPR000531">
    <property type="entry name" value="Beta-barrel_TonB"/>
</dbReference>
<keyword evidence="3 11" id="KW-1134">Transmembrane beta strand</keyword>
<evidence type="ECO:0000256" key="10">
    <source>
        <dbReference type="ARBA" id="ARBA00023237"/>
    </source>
</evidence>
<evidence type="ECO:0000256" key="9">
    <source>
        <dbReference type="ARBA" id="ARBA00023136"/>
    </source>
</evidence>
<feature type="domain" description="TonB-dependent receptor plug" evidence="15">
    <location>
        <begin position="56"/>
        <end position="163"/>
    </location>
</feature>
<feature type="signal peptide" evidence="13">
    <location>
        <begin position="1"/>
        <end position="38"/>
    </location>
</feature>
<evidence type="ECO:0000256" key="4">
    <source>
        <dbReference type="ARBA" id="ARBA00022496"/>
    </source>
</evidence>
<accession>A0A6L8MF39</accession>
<keyword evidence="8 12" id="KW-0798">TonB box</keyword>
<keyword evidence="10 11" id="KW-0998">Cell outer membrane</keyword>
<dbReference type="InterPro" id="IPR012910">
    <property type="entry name" value="Plug_dom"/>
</dbReference>
<comment type="similarity">
    <text evidence="11 12">Belongs to the TonB-dependent receptor family.</text>
</comment>
<comment type="caution">
    <text evidence="16">The sequence shown here is derived from an EMBL/GenBank/DDBJ whole genome shotgun (WGS) entry which is preliminary data.</text>
</comment>
<dbReference type="EMBL" id="WWCP01000004">
    <property type="protein sequence ID" value="MYM81483.1"/>
    <property type="molecule type" value="Genomic_DNA"/>
</dbReference>
<reference evidence="16 17" key="1">
    <citation type="submission" date="2019-12" db="EMBL/GenBank/DDBJ databases">
        <title>Novel species isolated from a subtropical stream in China.</title>
        <authorList>
            <person name="Lu H."/>
        </authorList>
    </citation>
    <scope>NUCLEOTIDE SEQUENCE [LARGE SCALE GENOMIC DNA]</scope>
    <source>
        <strain evidence="16 17">FT50W</strain>
    </source>
</reference>
<dbReference type="Pfam" id="PF07715">
    <property type="entry name" value="Plug"/>
    <property type="match status" value="1"/>
</dbReference>
<keyword evidence="16" id="KW-0675">Receptor</keyword>
<evidence type="ECO:0000256" key="1">
    <source>
        <dbReference type="ARBA" id="ARBA00004571"/>
    </source>
</evidence>
<dbReference type="RefSeq" id="WP_161018701.1">
    <property type="nucleotide sequence ID" value="NZ_WWCP01000004.1"/>
</dbReference>
<proteinExistence type="inferred from homology"/>
<dbReference type="PROSITE" id="PS52016">
    <property type="entry name" value="TONB_DEPENDENT_REC_3"/>
    <property type="match status" value="1"/>
</dbReference>
<dbReference type="GO" id="GO:0009279">
    <property type="term" value="C:cell outer membrane"/>
    <property type="evidence" value="ECO:0007669"/>
    <property type="project" value="UniProtKB-SubCell"/>
</dbReference>
<dbReference type="GO" id="GO:0006826">
    <property type="term" value="P:iron ion transport"/>
    <property type="evidence" value="ECO:0007669"/>
    <property type="project" value="UniProtKB-KW"/>
</dbReference>
<comment type="subcellular location">
    <subcellularLocation>
        <location evidence="1 11">Cell outer membrane</location>
        <topology evidence="1 11">Multi-pass membrane protein</topology>
    </subcellularLocation>
</comment>
<organism evidence="16 17">
    <name type="scientific">Duganella lactea</name>
    <dbReference type="NCBI Taxonomy" id="2692173"/>
    <lineage>
        <taxon>Bacteria</taxon>
        <taxon>Pseudomonadati</taxon>
        <taxon>Pseudomonadota</taxon>
        <taxon>Betaproteobacteria</taxon>
        <taxon>Burkholderiales</taxon>
        <taxon>Oxalobacteraceae</taxon>
        <taxon>Telluria group</taxon>
        <taxon>Duganella</taxon>
    </lineage>
</organism>
<keyword evidence="13" id="KW-0732">Signal</keyword>
<evidence type="ECO:0000256" key="6">
    <source>
        <dbReference type="ARBA" id="ARBA00023004"/>
    </source>
</evidence>
<evidence type="ECO:0000313" key="16">
    <source>
        <dbReference type="EMBL" id="MYM81483.1"/>
    </source>
</evidence>